<name>A0A9P0AWE8_BRAAE</name>
<keyword evidence="2" id="KW-0732">Signal</keyword>
<dbReference type="InterPro" id="IPR052797">
    <property type="entry name" value="RegFact_GeneExpr_CellDeath"/>
</dbReference>
<dbReference type="PROSITE" id="PS50157">
    <property type="entry name" value="ZINC_FINGER_C2H2_2"/>
    <property type="match status" value="2"/>
</dbReference>
<dbReference type="Proteomes" id="UP001154078">
    <property type="component" value="Chromosome 11"/>
</dbReference>
<dbReference type="OrthoDB" id="6426693at2759"/>
<sequence length="250" mass="28965">MSCIMCNVSFIAFVIYCEVRVFVFETNTYGNRLECQLNVFERKDTMPVMCRTCEKVFSTQYNLNKHSKKVHHAMPIVVSYDKTVYNYKCLEIHCNCSFRQNTDLVYHLQNQHQIDIQREQLFFKDFKEFSAWKEEVEVKEKCNYIISRGKRVTSSGAEISYYICNRSGVRSEKTPRNKIDAKRLTKSQGSCKSGQACISQITVQNNGNANIEVTRQKTHYGHKVQIEHLRLSTGNRKAIASKIINGASKI</sequence>
<feature type="non-terminal residue" evidence="4">
    <location>
        <position position="250"/>
    </location>
</feature>
<gene>
    <name evidence="4" type="ORF">MELIAE_LOCUS2902</name>
</gene>
<proteinExistence type="predicted"/>
<organism evidence="4 5">
    <name type="scientific">Brassicogethes aeneus</name>
    <name type="common">Rape pollen beetle</name>
    <name type="synonym">Meligethes aeneus</name>
    <dbReference type="NCBI Taxonomy" id="1431903"/>
    <lineage>
        <taxon>Eukaryota</taxon>
        <taxon>Metazoa</taxon>
        <taxon>Ecdysozoa</taxon>
        <taxon>Arthropoda</taxon>
        <taxon>Hexapoda</taxon>
        <taxon>Insecta</taxon>
        <taxon>Pterygota</taxon>
        <taxon>Neoptera</taxon>
        <taxon>Endopterygota</taxon>
        <taxon>Coleoptera</taxon>
        <taxon>Polyphaga</taxon>
        <taxon>Cucujiformia</taxon>
        <taxon>Nitidulidae</taxon>
        <taxon>Meligethinae</taxon>
        <taxon>Brassicogethes</taxon>
    </lineage>
</organism>
<dbReference type="PROSITE" id="PS00028">
    <property type="entry name" value="ZINC_FINGER_C2H2_1"/>
    <property type="match status" value="1"/>
</dbReference>
<evidence type="ECO:0000313" key="5">
    <source>
        <dbReference type="Proteomes" id="UP001154078"/>
    </source>
</evidence>
<dbReference type="PANTHER" id="PTHR33936">
    <property type="entry name" value="PROTEIN CBG17840"/>
    <property type="match status" value="1"/>
</dbReference>
<keyword evidence="5" id="KW-1185">Reference proteome</keyword>
<evidence type="ECO:0000256" key="2">
    <source>
        <dbReference type="SAM" id="SignalP"/>
    </source>
</evidence>
<dbReference type="EMBL" id="OV121142">
    <property type="protein sequence ID" value="CAH0549893.1"/>
    <property type="molecule type" value="Genomic_DNA"/>
</dbReference>
<dbReference type="Gene3D" id="3.30.160.60">
    <property type="entry name" value="Classic Zinc Finger"/>
    <property type="match status" value="1"/>
</dbReference>
<protein>
    <recommendedName>
        <fullName evidence="3">C2H2-type domain-containing protein</fullName>
    </recommendedName>
</protein>
<keyword evidence="1" id="KW-0863">Zinc-finger</keyword>
<dbReference type="AlphaFoldDB" id="A0A9P0AWE8"/>
<keyword evidence="1" id="KW-0479">Metal-binding</keyword>
<evidence type="ECO:0000259" key="3">
    <source>
        <dbReference type="PROSITE" id="PS50157"/>
    </source>
</evidence>
<dbReference type="InterPro" id="IPR013087">
    <property type="entry name" value="Znf_C2H2_type"/>
</dbReference>
<dbReference type="PANTHER" id="PTHR33936:SF24">
    <property type="entry name" value="C2H2-TYPE DOMAIN-CONTAINING PROTEIN"/>
    <property type="match status" value="1"/>
</dbReference>
<keyword evidence="1" id="KW-0862">Zinc</keyword>
<accession>A0A9P0AWE8</accession>
<dbReference type="SMART" id="SM00355">
    <property type="entry name" value="ZnF_C2H2"/>
    <property type="match status" value="2"/>
</dbReference>
<reference evidence="4" key="1">
    <citation type="submission" date="2021-12" db="EMBL/GenBank/DDBJ databases">
        <authorList>
            <person name="King R."/>
        </authorList>
    </citation>
    <scope>NUCLEOTIDE SEQUENCE</scope>
</reference>
<feature type="domain" description="C2H2-type" evidence="3">
    <location>
        <begin position="48"/>
        <end position="71"/>
    </location>
</feature>
<evidence type="ECO:0000313" key="4">
    <source>
        <dbReference type="EMBL" id="CAH0549893.1"/>
    </source>
</evidence>
<evidence type="ECO:0000256" key="1">
    <source>
        <dbReference type="PROSITE-ProRule" id="PRU00042"/>
    </source>
</evidence>
<feature type="domain" description="C2H2-type" evidence="3">
    <location>
        <begin position="87"/>
        <end position="112"/>
    </location>
</feature>
<feature type="signal peptide" evidence="2">
    <location>
        <begin position="1"/>
        <end position="19"/>
    </location>
</feature>
<dbReference type="GO" id="GO:0008270">
    <property type="term" value="F:zinc ion binding"/>
    <property type="evidence" value="ECO:0007669"/>
    <property type="project" value="UniProtKB-KW"/>
</dbReference>
<feature type="chain" id="PRO_5040320913" description="C2H2-type domain-containing protein" evidence="2">
    <location>
        <begin position="20"/>
        <end position="250"/>
    </location>
</feature>